<dbReference type="RefSeq" id="XP_019036240.1">
    <property type="nucleotide sequence ID" value="XM_019186587.1"/>
</dbReference>
<dbReference type="Proteomes" id="UP000094112">
    <property type="component" value="Unassembled WGS sequence"/>
</dbReference>
<accession>A0A1E3NVA3</accession>
<evidence type="ECO:0000313" key="1">
    <source>
        <dbReference type="EMBL" id="ODQ57033.1"/>
    </source>
</evidence>
<dbReference type="InterPro" id="IPR038397">
    <property type="entry name" value="TBCC_N_sf"/>
</dbReference>
<reference evidence="1 2" key="1">
    <citation type="journal article" date="2016" name="Proc. Natl. Acad. Sci. U.S.A.">
        <title>Comparative genomics of biotechnologically important yeasts.</title>
        <authorList>
            <person name="Riley R."/>
            <person name="Haridas S."/>
            <person name="Wolfe K.H."/>
            <person name="Lopes M.R."/>
            <person name="Hittinger C.T."/>
            <person name="Goeker M."/>
            <person name="Salamov A.A."/>
            <person name="Wisecaver J.H."/>
            <person name="Long T.M."/>
            <person name="Calvey C.H."/>
            <person name="Aerts A.L."/>
            <person name="Barry K.W."/>
            <person name="Choi C."/>
            <person name="Clum A."/>
            <person name="Coughlan A.Y."/>
            <person name="Deshpande S."/>
            <person name="Douglass A.P."/>
            <person name="Hanson S.J."/>
            <person name="Klenk H.-P."/>
            <person name="LaButti K.M."/>
            <person name="Lapidus A."/>
            <person name="Lindquist E.A."/>
            <person name="Lipzen A.M."/>
            <person name="Meier-Kolthoff J.P."/>
            <person name="Ohm R.A."/>
            <person name="Otillar R.P."/>
            <person name="Pangilinan J.L."/>
            <person name="Peng Y."/>
            <person name="Rokas A."/>
            <person name="Rosa C.A."/>
            <person name="Scheuner C."/>
            <person name="Sibirny A.A."/>
            <person name="Slot J.C."/>
            <person name="Stielow J.B."/>
            <person name="Sun H."/>
            <person name="Kurtzman C.P."/>
            <person name="Blackwell M."/>
            <person name="Grigoriev I.V."/>
            <person name="Jeffries T.W."/>
        </authorList>
    </citation>
    <scope>NUCLEOTIDE SEQUENCE [LARGE SCALE GENOMIC DNA]</scope>
    <source>
        <strain evidence="2">ATCC 58044 / CBS 1984 / NCYC 433 / NRRL Y-366-8</strain>
    </source>
</reference>
<protein>
    <submittedName>
        <fullName evidence="1">Uncharacterized protein</fullName>
    </submittedName>
</protein>
<dbReference type="EMBL" id="KV454214">
    <property type="protein sequence ID" value="ODQ57033.1"/>
    <property type="molecule type" value="Genomic_DNA"/>
</dbReference>
<gene>
    <name evidence="1" type="ORF">WICANDRAFT_97539</name>
</gene>
<dbReference type="Gene3D" id="1.20.58.1250">
    <property type="entry name" value="Tubulin Binding Cofactor C, N-terminal domain"/>
    <property type="match status" value="1"/>
</dbReference>
<evidence type="ECO:0000313" key="2">
    <source>
        <dbReference type="Proteomes" id="UP000094112"/>
    </source>
</evidence>
<name>A0A1E3NVA3_WICAA</name>
<keyword evidence="2" id="KW-1185">Reference proteome</keyword>
<organism evidence="1 2">
    <name type="scientific">Wickerhamomyces anomalus (strain ATCC 58044 / CBS 1984 / NCYC 433 / NRRL Y-366-8)</name>
    <name type="common">Yeast</name>
    <name type="synonym">Hansenula anomala</name>
    <dbReference type="NCBI Taxonomy" id="683960"/>
    <lineage>
        <taxon>Eukaryota</taxon>
        <taxon>Fungi</taxon>
        <taxon>Dikarya</taxon>
        <taxon>Ascomycota</taxon>
        <taxon>Saccharomycotina</taxon>
        <taxon>Saccharomycetes</taxon>
        <taxon>Phaffomycetales</taxon>
        <taxon>Wickerhamomycetaceae</taxon>
        <taxon>Wickerhamomyces</taxon>
    </lineage>
</organism>
<dbReference type="GeneID" id="30203833"/>
<proteinExistence type="predicted"/>
<dbReference type="AlphaFoldDB" id="A0A1E3NVA3"/>
<sequence length="77" mass="8989">MSEKVDINQLHDEFNQECKHIQSLIDTSSTEGHTELKKKIIQLQNKIEEVSHLLPSYQQLSYTEVSSTTFIWILDLN</sequence>